<keyword evidence="1" id="KW-0833">Ubl conjugation pathway</keyword>
<dbReference type="Proteomes" id="UP000008820">
    <property type="component" value="Chromosome 2"/>
</dbReference>
<evidence type="ECO:0000313" key="4">
    <source>
        <dbReference type="Proteomes" id="UP000008820"/>
    </source>
</evidence>
<accession>A0A903UZ69</accession>
<protein>
    <recommendedName>
        <fullName evidence="2">F-box domain-containing protein</fullName>
    </recommendedName>
</protein>
<dbReference type="OMA" id="HGIQGWL"/>
<dbReference type="InterPro" id="IPR032675">
    <property type="entry name" value="LRR_dom_sf"/>
</dbReference>
<dbReference type="KEGG" id="aag:5566324"/>
<dbReference type="Pfam" id="PF12937">
    <property type="entry name" value="F-box-like"/>
    <property type="match status" value="1"/>
</dbReference>
<evidence type="ECO:0000313" key="3">
    <source>
        <dbReference type="EnsemblMetazoa" id="AAEL015124-PB"/>
    </source>
</evidence>
<dbReference type="GO" id="GO:0031146">
    <property type="term" value="P:SCF-dependent proteasomal ubiquitin-dependent protein catabolic process"/>
    <property type="evidence" value="ECO:0007669"/>
    <property type="project" value="TreeGrafter"/>
</dbReference>
<dbReference type="PROSITE" id="PS50181">
    <property type="entry name" value="FBOX"/>
    <property type="match status" value="1"/>
</dbReference>
<reference evidence="3 4" key="1">
    <citation type="submission" date="2017-06" db="EMBL/GenBank/DDBJ databases">
        <title>Aedes aegypti genome working group (AGWG) sequencing and assembly.</title>
        <authorList>
            <consortium name="Aedes aegypti Genome Working Group (AGWG)"/>
            <person name="Matthews B.J."/>
        </authorList>
    </citation>
    <scope>NUCLEOTIDE SEQUENCE [LARGE SCALE GENOMIC DNA]</scope>
    <source>
        <strain evidence="3 4">LVP_AGWG</strain>
    </source>
</reference>
<dbReference type="OrthoDB" id="10257471at2759"/>
<dbReference type="Gene3D" id="3.80.10.10">
    <property type="entry name" value="Ribonuclease Inhibitor"/>
    <property type="match status" value="1"/>
</dbReference>
<dbReference type="Gene3D" id="1.20.1280.50">
    <property type="match status" value="1"/>
</dbReference>
<reference evidence="3" key="2">
    <citation type="submission" date="2025-08" db="UniProtKB">
        <authorList>
            <consortium name="EnsemblMetazoa"/>
        </authorList>
    </citation>
    <scope>IDENTIFICATION</scope>
    <source>
        <strain evidence="3">LVP_AGWG</strain>
    </source>
</reference>
<dbReference type="SMART" id="SM00367">
    <property type="entry name" value="LRR_CC"/>
    <property type="match status" value="3"/>
</dbReference>
<dbReference type="SUPFAM" id="SSF52047">
    <property type="entry name" value="RNI-like"/>
    <property type="match status" value="2"/>
</dbReference>
<keyword evidence="4" id="KW-1185">Reference proteome</keyword>
<name>A0A903UZ69_AEDAE</name>
<evidence type="ECO:0000256" key="1">
    <source>
        <dbReference type="ARBA" id="ARBA00022786"/>
    </source>
</evidence>
<organism evidence="3 4">
    <name type="scientific">Aedes aegypti</name>
    <name type="common">Yellowfever mosquito</name>
    <name type="synonym">Culex aegypti</name>
    <dbReference type="NCBI Taxonomy" id="7159"/>
    <lineage>
        <taxon>Eukaryota</taxon>
        <taxon>Metazoa</taxon>
        <taxon>Ecdysozoa</taxon>
        <taxon>Arthropoda</taxon>
        <taxon>Hexapoda</taxon>
        <taxon>Insecta</taxon>
        <taxon>Pterygota</taxon>
        <taxon>Neoptera</taxon>
        <taxon>Endopterygota</taxon>
        <taxon>Diptera</taxon>
        <taxon>Nematocera</taxon>
        <taxon>Culicoidea</taxon>
        <taxon>Culicidae</taxon>
        <taxon>Culicinae</taxon>
        <taxon>Aedini</taxon>
        <taxon>Aedes</taxon>
        <taxon>Stegomyia</taxon>
    </lineage>
</organism>
<proteinExistence type="predicted"/>
<sequence>MVVENSALLIEDLPNEIQLQILEYLNFRNRCTAAEVCRLWNSLAFTGRSMDRVCLCIDITETNMKLVCSTLSNSVRNYRHITVNFNNQSISMMDRLSQAIGENDGLESLTLSGMDRIEPVQFLMLIDNVAQLKKLCLHGQKVNSSTETISIENSMESPPWLTALSMDSSTSLQRLQTLRLLIPGRISLPSKPFARKFPNLTQLHLTSQHPSNVAVFHEYRKQLDKISVLAPSSLFVTAFGSISFPKLRELSMGRLELHDQLVVAKCINFFQNPVHSGKLQSLVFHPKFMMRTPIFSTICVNCSALRVLELSLDYMDGDALKDVTNLQNLEKLSLQGTAYFRETPHWPYQIKTLETVRISGSRFPISLLEFIADIAPNLSSLTMEDVENPEELFRILPELVATIQSFRLSYSEGFERPPTCHPSGLLRSMFNLETYHLQRVIIKHGIQGWLQDAPQLKKVILTDCSTLTDTHLVILTTNCPKLERLKLKRCSEITVHGLEEFRCRIPFCKINDDVN</sequence>
<dbReference type="InterPro" id="IPR006553">
    <property type="entry name" value="Leu-rich_rpt_Cys-con_subtyp"/>
</dbReference>
<feature type="domain" description="F-box" evidence="2">
    <location>
        <begin position="7"/>
        <end position="53"/>
    </location>
</feature>
<gene>
    <name evidence="3" type="primary">5566324</name>
</gene>
<dbReference type="SUPFAM" id="SSF81383">
    <property type="entry name" value="F-box domain"/>
    <property type="match status" value="1"/>
</dbReference>
<dbReference type="InterPro" id="IPR001810">
    <property type="entry name" value="F-box_dom"/>
</dbReference>
<dbReference type="SMART" id="SM00256">
    <property type="entry name" value="FBOX"/>
    <property type="match status" value="1"/>
</dbReference>
<dbReference type="GO" id="GO:0019005">
    <property type="term" value="C:SCF ubiquitin ligase complex"/>
    <property type="evidence" value="ECO:0007669"/>
    <property type="project" value="TreeGrafter"/>
</dbReference>
<dbReference type="PANTHER" id="PTHR13318">
    <property type="entry name" value="PARTNER OF PAIRED, ISOFORM B-RELATED"/>
    <property type="match status" value="1"/>
</dbReference>
<dbReference type="AlphaFoldDB" id="A0A903UZ69"/>
<dbReference type="InterPro" id="IPR036047">
    <property type="entry name" value="F-box-like_dom_sf"/>
</dbReference>
<evidence type="ECO:0000259" key="2">
    <source>
        <dbReference type="PROSITE" id="PS50181"/>
    </source>
</evidence>
<dbReference type="EnsemblMetazoa" id="AAEL015124-RB">
    <property type="protein sequence ID" value="AAEL015124-PB"/>
    <property type="gene ID" value="AAEL015124"/>
</dbReference>